<dbReference type="Gene3D" id="3.30.70.3270">
    <property type="match status" value="1"/>
</dbReference>
<evidence type="ECO:0000256" key="7">
    <source>
        <dbReference type="ARBA" id="ARBA00023004"/>
    </source>
</evidence>
<feature type="domain" description="4Fe-4S ferredoxin-type" evidence="9">
    <location>
        <begin position="174"/>
        <end position="204"/>
    </location>
</feature>
<dbReference type="NCBIfam" id="TIGR00276">
    <property type="entry name" value="tRNA epoxyqueuosine(34) reductase QueG"/>
    <property type="match status" value="1"/>
</dbReference>
<protein>
    <submittedName>
        <fullName evidence="10">Epoxyqueuosine reductase</fullName>
    </submittedName>
</protein>
<evidence type="ECO:0000313" key="11">
    <source>
        <dbReference type="Proteomes" id="UP000239863"/>
    </source>
</evidence>
<dbReference type="PANTHER" id="PTHR30002:SF4">
    <property type="entry name" value="EPOXYQUEUOSINE REDUCTASE"/>
    <property type="match status" value="1"/>
</dbReference>
<keyword evidence="8" id="KW-0411">Iron-sulfur</keyword>
<reference evidence="10 11" key="1">
    <citation type="submission" date="2018-02" db="EMBL/GenBank/DDBJ databases">
        <title>Genomic Encyclopedia of Archaeal and Bacterial Type Strains, Phase II (KMG-II): from individual species to whole genera.</title>
        <authorList>
            <person name="Goeker M."/>
        </authorList>
    </citation>
    <scope>NUCLEOTIDE SEQUENCE [LARGE SCALE GENOMIC DNA]</scope>
    <source>
        <strain evidence="10 11">DSM 15099</strain>
    </source>
</reference>
<dbReference type="SUPFAM" id="SSF46548">
    <property type="entry name" value="alpha-helical ferredoxin"/>
    <property type="match status" value="1"/>
</dbReference>
<keyword evidence="6" id="KW-0560">Oxidoreductase</keyword>
<evidence type="ECO:0000256" key="4">
    <source>
        <dbReference type="ARBA" id="ARBA00022723"/>
    </source>
</evidence>
<keyword evidence="1" id="KW-0004">4Fe-4S</keyword>
<dbReference type="STRING" id="37659.GCA_000703125_01758"/>
<evidence type="ECO:0000259" key="9">
    <source>
        <dbReference type="PROSITE" id="PS51379"/>
    </source>
</evidence>
<accession>A0A2S6G028</accession>
<keyword evidence="2" id="KW-0963">Cytoplasm</keyword>
<evidence type="ECO:0000256" key="2">
    <source>
        <dbReference type="ARBA" id="ARBA00022490"/>
    </source>
</evidence>
<dbReference type="InterPro" id="IPR017900">
    <property type="entry name" value="4Fe4S_Fe_S_CS"/>
</dbReference>
<dbReference type="Pfam" id="PF08331">
    <property type="entry name" value="QueG_DUF1730"/>
    <property type="match status" value="1"/>
</dbReference>
<keyword evidence="3" id="KW-0819">tRNA processing</keyword>
<evidence type="ECO:0000256" key="5">
    <source>
        <dbReference type="ARBA" id="ARBA00022785"/>
    </source>
</evidence>
<evidence type="ECO:0000256" key="8">
    <source>
        <dbReference type="ARBA" id="ARBA00023014"/>
    </source>
</evidence>
<keyword evidence="4" id="KW-0479">Metal-binding</keyword>
<keyword evidence="5" id="KW-0671">Queuosine biosynthesis</keyword>
<dbReference type="RefSeq" id="WP_104409250.1">
    <property type="nucleotide sequence ID" value="NZ_PTIS01000002.1"/>
</dbReference>
<name>A0A2S6G028_9CLOT</name>
<keyword evidence="7" id="KW-0408">Iron</keyword>
<proteinExistence type="predicted"/>
<dbReference type="EMBL" id="PTIS01000002">
    <property type="protein sequence ID" value="PPK49245.1"/>
    <property type="molecule type" value="Genomic_DNA"/>
</dbReference>
<evidence type="ECO:0000256" key="1">
    <source>
        <dbReference type="ARBA" id="ARBA00022485"/>
    </source>
</evidence>
<dbReference type="PROSITE" id="PS00198">
    <property type="entry name" value="4FE4S_FER_1"/>
    <property type="match status" value="1"/>
</dbReference>
<dbReference type="OrthoDB" id="9784571at2"/>
<dbReference type="GO" id="GO:0046872">
    <property type="term" value="F:metal ion binding"/>
    <property type="evidence" value="ECO:0007669"/>
    <property type="project" value="UniProtKB-KW"/>
</dbReference>
<dbReference type="Pfam" id="PF13484">
    <property type="entry name" value="Fer4_16"/>
    <property type="match status" value="1"/>
</dbReference>
<dbReference type="Proteomes" id="UP000239863">
    <property type="component" value="Unassembled WGS sequence"/>
</dbReference>
<dbReference type="InterPro" id="IPR013542">
    <property type="entry name" value="QueG_DUF1730"/>
</dbReference>
<dbReference type="PANTHER" id="PTHR30002">
    <property type="entry name" value="EPOXYQUEUOSINE REDUCTASE"/>
    <property type="match status" value="1"/>
</dbReference>
<dbReference type="GO" id="GO:0008616">
    <property type="term" value="P:tRNA queuosine(34) biosynthetic process"/>
    <property type="evidence" value="ECO:0007669"/>
    <property type="project" value="UniProtKB-KW"/>
</dbReference>
<gene>
    <name evidence="10" type="ORF">BD821_102160</name>
</gene>
<evidence type="ECO:0000313" key="10">
    <source>
        <dbReference type="EMBL" id="PPK49245.1"/>
    </source>
</evidence>
<evidence type="ECO:0000256" key="6">
    <source>
        <dbReference type="ARBA" id="ARBA00023002"/>
    </source>
</evidence>
<dbReference type="AlphaFoldDB" id="A0A2S6G028"/>
<sequence length="334" mass="39024">MKNINELENYIRSLGLDTFGFIPLKSFEELRSFLQYRKINGLENEFEETDIEKRINPHMLMEKGKVIISIAFPYLYNNNFNNDTGFSKYTEGLDYHIVVRSYLDKIVDFLNEKGYEAKAFVDSNVLPERYIAYKAGLGFVGKNNMIITEKYGSFVFLGEIITDMDIEIKYKDKKFSDIEKYESCGSCNICLKECPTKAINHKRRNSNICLSYITQKKQIEDKWFKVLGGRIFGCDSCQKSCPYNTKVKLSNIEGFRPLKFSSNIQTKELIYINNKEFKETLKNTSASWRGKNLIQRNALIRFINFENNKDIDIDSMASPYVKDYAIRLLKIRKL</sequence>
<dbReference type="InterPro" id="IPR004453">
    <property type="entry name" value="QueG"/>
</dbReference>
<evidence type="ECO:0000256" key="3">
    <source>
        <dbReference type="ARBA" id="ARBA00022694"/>
    </source>
</evidence>
<organism evidence="10 11">
    <name type="scientific">Clostridium algidicarnis DSM 15099</name>
    <dbReference type="NCBI Taxonomy" id="1121295"/>
    <lineage>
        <taxon>Bacteria</taxon>
        <taxon>Bacillati</taxon>
        <taxon>Bacillota</taxon>
        <taxon>Clostridia</taxon>
        <taxon>Eubacteriales</taxon>
        <taxon>Clostridiaceae</taxon>
        <taxon>Clostridium</taxon>
    </lineage>
</organism>
<dbReference type="PROSITE" id="PS51379">
    <property type="entry name" value="4FE4S_FER_2"/>
    <property type="match status" value="1"/>
</dbReference>
<comment type="caution">
    <text evidence="10">The sequence shown here is derived from an EMBL/GenBank/DDBJ whole genome shotgun (WGS) entry which is preliminary data.</text>
</comment>
<dbReference type="GO" id="GO:0052693">
    <property type="term" value="F:epoxyqueuosine reductase activity"/>
    <property type="evidence" value="ECO:0007669"/>
    <property type="project" value="TreeGrafter"/>
</dbReference>
<dbReference type="InterPro" id="IPR017896">
    <property type="entry name" value="4Fe4S_Fe-S-bd"/>
</dbReference>
<dbReference type="GO" id="GO:0051539">
    <property type="term" value="F:4 iron, 4 sulfur cluster binding"/>
    <property type="evidence" value="ECO:0007669"/>
    <property type="project" value="UniProtKB-KW"/>
</dbReference>